<feature type="DNA-binding region" description="H-T-H motif" evidence="2">
    <location>
        <begin position="34"/>
        <end position="53"/>
    </location>
</feature>
<dbReference type="Gene3D" id="1.10.357.10">
    <property type="entry name" value="Tetracycline Repressor, domain 2"/>
    <property type="match status" value="1"/>
</dbReference>
<keyword evidence="5" id="KW-1185">Reference proteome</keyword>
<dbReference type="InterPro" id="IPR009057">
    <property type="entry name" value="Homeodomain-like_sf"/>
</dbReference>
<keyword evidence="1 2" id="KW-0238">DNA-binding</keyword>
<evidence type="ECO:0000256" key="1">
    <source>
        <dbReference type="ARBA" id="ARBA00023125"/>
    </source>
</evidence>
<dbReference type="PRINTS" id="PR00455">
    <property type="entry name" value="HTHTETR"/>
</dbReference>
<dbReference type="RefSeq" id="WP_344751438.1">
    <property type="nucleotide sequence ID" value="NZ_BAABBW010000001.1"/>
</dbReference>
<dbReference type="Pfam" id="PF00440">
    <property type="entry name" value="TetR_N"/>
    <property type="match status" value="1"/>
</dbReference>
<gene>
    <name evidence="4" type="ORF">GCM10022287_02350</name>
</gene>
<evidence type="ECO:0000259" key="3">
    <source>
        <dbReference type="PROSITE" id="PS50977"/>
    </source>
</evidence>
<evidence type="ECO:0000256" key="2">
    <source>
        <dbReference type="PROSITE-ProRule" id="PRU00335"/>
    </source>
</evidence>
<organism evidence="4 5">
    <name type="scientific">Gryllotalpicola koreensis</name>
    <dbReference type="NCBI Taxonomy" id="993086"/>
    <lineage>
        <taxon>Bacteria</taxon>
        <taxon>Bacillati</taxon>
        <taxon>Actinomycetota</taxon>
        <taxon>Actinomycetes</taxon>
        <taxon>Micrococcales</taxon>
        <taxon>Microbacteriaceae</taxon>
        <taxon>Gryllotalpicola</taxon>
    </lineage>
</organism>
<reference evidence="5" key="1">
    <citation type="journal article" date="2019" name="Int. J. Syst. Evol. Microbiol.">
        <title>The Global Catalogue of Microorganisms (GCM) 10K type strain sequencing project: providing services to taxonomists for standard genome sequencing and annotation.</title>
        <authorList>
            <consortium name="The Broad Institute Genomics Platform"/>
            <consortium name="The Broad Institute Genome Sequencing Center for Infectious Disease"/>
            <person name="Wu L."/>
            <person name="Ma J."/>
        </authorList>
    </citation>
    <scope>NUCLEOTIDE SEQUENCE [LARGE SCALE GENOMIC DNA]</scope>
    <source>
        <strain evidence="5">JCM 17591</strain>
    </source>
</reference>
<comment type="caution">
    <text evidence="4">The sequence shown here is derived from an EMBL/GenBank/DDBJ whole genome shotgun (WGS) entry which is preliminary data.</text>
</comment>
<dbReference type="PROSITE" id="PS50977">
    <property type="entry name" value="HTH_TETR_2"/>
    <property type="match status" value="1"/>
</dbReference>
<dbReference type="EMBL" id="BAABBW010000001">
    <property type="protein sequence ID" value="GAA4167965.1"/>
    <property type="molecule type" value="Genomic_DNA"/>
</dbReference>
<dbReference type="Proteomes" id="UP001501079">
    <property type="component" value="Unassembled WGS sequence"/>
</dbReference>
<sequence length="184" mass="19491">MTTNSQPSGAPQTREALLDAGAALAEEHGLAGISVNMVVARAGVAKGTFYVHFKDRAAYIDAMHARFHARVSAAVAEATAGLPPGAERLSRVAETYLDVSLQNRGAKALSLEASSDPTSQTSMAARRERLAQSGVADLEAMGWEDPEAAAQLLAAMTREISGLEFDAGRPLPASRRSLKRFLDR</sequence>
<evidence type="ECO:0000313" key="4">
    <source>
        <dbReference type="EMBL" id="GAA4167965.1"/>
    </source>
</evidence>
<name>A0ABP7ZR07_9MICO</name>
<proteinExistence type="predicted"/>
<dbReference type="SUPFAM" id="SSF46689">
    <property type="entry name" value="Homeodomain-like"/>
    <property type="match status" value="1"/>
</dbReference>
<dbReference type="PANTHER" id="PTHR30055:SF148">
    <property type="entry name" value="TETR-FAMILY TRANSCRIPTIONAL REGULATOR"/>
    <property type="match status" value="1"/>
</dbReference>
<feature type="domain" description="HTH tetR-type" evidence="3">
    <location>
        <begin position="11"/>
        <end position="71"/>
    </location>
</feature>
<evidence type="ECO:0000313" key="5">
    <source>
        <dbReference type="Proteomes" id="UP001501079"/>
    </source>
</evidence>
<dbReference type="InterPro" id="IPR001647">
    <property type="entry name" value="HTH_TetR"/>
</dbReference>
<accession>A0ABP7ZR07</accession>
<dbReference type="InterPro" id="IPR050109">
    <property type="entry name" value="HTH-type_TetR-like_transc_reg"/>
</dbReference>
<dbReference type="PANTHER" id="PTHR30055">
    <property type="entry name" value="HTH-TYPE TRANSCRIPTIONAL REGULATOR RUTR"/>
    <property type="match status" value="1"/>
</dbReference>
<protein>
    <recommendedName>
        <fullName evidence="3">HTH tetR-type domain-containing protein</fullName>
    </recommendedName>
</protein>